<dbReference type="RefSeq" id="WP_142717024.1">
    <property type="nucleotide sequence ID" value="NZ_FXTC01000001.1"/>
</dbReference>
<evidence type="ECO:0008006" key="3">
    <source>
        <dbReference type="Google" id="ProtNLM"/>
    </source>
</evidence>
<keyword evidence="2" id="KW-1185">Reference proteome</keyword>
<proteinExistence type="predicted"/>
<protein>
    <recommendedName>
        <fullName evidence="3">RHS repeat-associated core domain-containing protein</fullName>
    </recommendedName>
</protein>
<evidence type="ECO:0000313" key="2">
    <source>
        <dbReference type="Proteomes" id="UP000316916"/>
    </source>
</evidence>
<accession>A0A521BJW2</accession>
<evidence type="ECO:0000313" key="1">
    <source>
        <dbReference type="EMBL" id="SMO47393.1"/>
    </source>
</evidence>
<name>A0A521BJW2_9FLAO</name>
<sequence>MIAPLAEASRRFTPYHYGNNNPIRFIDPDGRLTVDNLQGGYTRGSAVADFMQRTGLAAVNEQNMPLFYRDEGGAMITTQAVGNDGQGGGDETKQGPKPGIFKSIGNFIGRLFGKSKHAAAGILTVGAATFEGLAPPVEFGPTVARLAGYARLGLWGLPLMLNGDSGFSANSKPITGAIDIPVTTTADESGPEFEYFYRAMSYNEYSKAGGYLTQRLNESGIEMGEGPYVTRRLEYAQKASFSFGYSDQYDIIVQYTVPSGTYEIFKNISLPARGTTMRQSEQLGLPIKKREDGDYNFSFYGRNTAIFNSTIIGLPQIISIKK</sequence>
<dbReference type="Proteomes" id="UP000316916">
    <property type="component" value="Unassembled WGS sequence"/>
</dbReference>
<reference evidence="1 2" key="1">
    <citation type="submission" date="2017-05" db="EMBL/GenBank/DDBJ databases">
        <authorList>
            <person name="Varghese N."/>
            <person name="Submissions S."/>
        </authorList>
    </citation>
    <scope>NUCLEOTIDE SEQUENCE [LARGE SCALE GENOMIC DNA]</scope>
    <source>
        <strain evidence="1 2">DSM 29371</strain>
    </source>
</reference>
<dbReference type="EMBL" id="FXTC01000001">
    <property type="protein sequence ID" value="SMO47393.1"/>
    <property type="molecule type" value="Genomic_DNA"/>
</dbReference>
<organism evidence="1 2">
    <name type="scientific">Chryseobacterium rhizoplanae</name>
    <dbReference type="NCBI Taxonomy" id="1609531"/>
    <lineage>
        <taxon>Bacteria</taxon>
        <taxon>Pseudomonadati</taxon>
        <taxon>Bacteroidota</taxon>
        <taxon>Flavobacteriia</taxon>
        <taxon>Flavobacteriales</taxon>
        <taxon>Weeksellaceae</taxon>
        <taxon>Chryseobacterium group</taxon>
        <taxon>Chryseobacterium</taxon>
    </lineage>
</organism>
<gene>
    <name evidence="1" type="ORF">SAMN06265171_1011078</name>
</gene>
<dbReference type="AlphaFoldDB" id="A0A521BJW2"/>